<dbReference type="EMBL" id="CP115174">
    <property type="protein sequence ID" value="WBO21372.1"/>
    <property type="molecule type" value="Genomic_DNA"/>
</dbReference>
<reference evidence="6 7" key="1">
    <citation type="submission" date="2022-12" db="EMBL/GenBank/DDBJ databases">
        <title>Sphingomonas abieness sp. nov., an endophytic bacterium isolated from Abies koreana.</title>
        <authorList>
            <person name="Jiang L."/>
            <person name="Lee J."/>
        </authorList>
    </citation>
    <scope>NUCLEOTIDE SEQUENCE [LARGE SCALE GENOMIC DNA]</scope>
    <source>
        <strain evidence="7">PAMB 00755</strain>
    </source>
</reference>
<name>A0ABY7NIL5_9SPHN</name>
<dbReference type="EC" id="1.8.1.4" evidence="6"/>
<dbReference type="PANTHER" id="PTHR43014:SF4">
    <property type="entry name" value="PYRIDINE NUCLEOTIDE-DISULFIDE OXIDOREDUCTASE RCLA-RELATED"/>
    <property type="match status" value="1"/>
</dbReference>
<dbReference type="InterPro" id="IPR036188">
    <property type="entry name" value="FAD/NAD-bd_sf"/>
</dbReference>
<dbReference type="Gene3D" id="1.10.287.990">
    <property type="entry name" value="Fe,Mn superoxide dismutase (SOD) domain"/>
    <property type="match status" value="1"/>
</dbReference>
<feature type="domain" description="Pyridine nucleotide-disulphide oxidoreductase dimerisation" evidence="4">
    <location>
        <begin position="345"/>
        <end position="453"/>
    </location>
</feature>
<dbReference type="Gene3D" id="3.30.390.30">
    <property type="match status" value="1"/>
</dbReference>
<dbReference type="PANTHER" id="PTHR43014">
    <property type="entry name" value="MERCURIC REDUCTASE"/>
    <property type="match status" value="1"/>
</dbReference>
<dbReference type="SUPFAM" id="SSF51905">
    <property type="entry name" value="FAD/NAD(P)-binding domain"/>
    <property type="match status" value="1"/>
</dbReference>
<dbReference type="Pfam" id="PF07992">
    <property type="entry name" value="Pyr_redox_2"/>
    <property type="match status" value="1"/>
</dbReference>
<feature type="domain" description="FAD/NAD(P)-binding" evidence="5">
    <location>
        <begin position="7"/>
        <end position="319"/>
    </location>
</feature>
<organism evidence="6 7">
    <name type="scientific">Sphingomonas abietis</name>
    <dbReference type="NCBI Taxonomy" id="3012344"/>
    <lineage>
        <taxon>Bacteria</taxon>
        <taxon>Pseudomonadati</taxon>
        <taxon>Pseudomonadota</taxon>
        <taxon>Alphaproteobacteria</taxon>
        <taxon>Sphingomonadales</taxon>
        <taxon>Sphingomonadaceae</taxon>
        <taxon>Sphingomonas</taxon>
    </lineage>
</organism>
<dbReference type="Proteomes" id="UP001210865">
    <property type="component" value="Chromosome"/>
</dbReference>
<dbReference type="PRINTS" id="PR00368">
    <property type="entry name" value="FADPNR"/>
</dbReference>
<dbReference type="RefSeq" id="WP_270076021.1">
    <property type="nucleotide sequence ID" value="NZ_CP115174.1"/>
</dbReference>
<dbReference type="PRINTS" id="PR00411">
    <property type="entry name" value="PNDRDTASEI"/>
</dbReference>
<evidence type="ECO:0000256" key="1">
    <source>
        <dbReference type="ARBA" id="ARBA00001974"/>
    </source>
</evidence>
<dbReference type="Pfam" id="PF02852">
    <property type="entry name" value="Pyr_redox_dim"/>
    <property type="match status" value="1"/>
</dbReference>
<proteinExistence type="predicted"/>
<evidence type="ECO:0000259" key="5">
    <source>
        <dbReference type="Pfam" id="PF07992"/>
    </source>
</evidence>
<dbReference type="InterPro" id="IPR023753">
    <property type="entry name" value="FAD/NAD-binding_dom"/>
</dbReference>
<dbReference type="GO" id="GO:0004148">
    <property type="term" value="F:dihydrolipoyl dehydrogenase (NADH) activity"/>
    <property type="evidence" value="ECO:0007669"/>
    <property type="project" value="UniProtKB-EC"/>
</dbReference>
<evidence type="ECO:0000259" key="4">
    <source>
        <dbReference type="Pfam" id="PF02852"/>
    </source>
</evidence>
<dbReference type="NCBIfam" id="NF004939">
    <property type="entry name" value="PRK06292.1-1"/>
    <property type="match status" value="1"/>
</dbReference>
<dbReference type="InterPro" id="IPR016156">
    <property type="entry name" value="FAD/NAD-linked_Rdtase_dimer_sf"/>
</dbReference>
<protein>
    <submittedName>
        <fullName evidence="6">Dihydrolipoyl dehydrogenase</fullName>
        <ecNumber evidence="6">1.8.1.4</ecNumber>
    </submittedName>
</protein>
<evidence type="ECO:0000313" key="7">
    <source>
        <dbReference type="Proteomes" id="UP001210865"/>
    </source>
</evidence>
<keyword evidence="2" id="KW-0285">Flavoprotein</keyword>
<keyword evidence="6" id="KW-0560">Oxidoreductase</keyword>
<comment type="cofactor">
    <cofactor evidence="1">
        <name>FAD</name>
        <dbReference type="ChEBI" id="CHEBI:57692"/>
    </cofactor>
</comment>
<dbReference type="SUPFAM" id="SSF55424">
    <property type="entry name" value="FAD/NAD-linked reductases, dimerisation (C-terminal) domain"/>
    <property type="match status" value="1"/>
</dbReference>
<keyword evidence="3" id="KW-0274">FAD</keyword>
<sequence>MSRIERDVAIIGAGTAGLAAERAARKAGATTILIDDRFAGTTCATVGCMPSKLLIAAGHAAHAVRTAGTFGIDAPPPAIDGAAVMRRVRAQRDAFVAATIETIDAIPEGIRRQGRARFRDASTLALDDGTSVAARAIVIATGSRPHVPEMFRVLGDRVLTNETLFELGTLPASIAVVGSGILGLELAQALVRLGVAVVVFDQKEAIAGLQDDAVEAALRDILSRELPFHLGVELVASLDDGQARLDWSGPTQGSQAFDYVLVAAGRPPALDDLGLGDTGLSLDEHGVPLFDRRTMRCGESAIFLAGDADADRPVLHEASAEGAIAGRHAACYPTLTPADRGVAFSIMFTDPPVAIVGKQLGKQLGEAGAERPVIGCSSYADQGRAKVEGRNAGLVRIYATPTDGRLTGACLVGPGMDHIGHLFAWAIERGETATALLRLPFYHPTFEEGVKSALRQICDTVHSALPSDRDDGAPPGG</sequence>
<evidence type="ECO:0000256" key="2">
    <source>
        <dbReference type="ARBA" id="ARBA00022630"/>
    </source>
</evidence>
<gene>
    <name evidence="6" type="ORF">PBT88_14410</name>
</gene>
<dbReference type="Gene3D" id="3.50.50.60">
    <property type="entry name" value="FAD/NAD(P)-binding domain"/>
    <property type="match status" value="3"/>
</dbReference>
<keyword evidence="7" id="KW-1185">Reference proteome</keyword>
<accession>A0ABY7NIL5</accession>
<dbReference type="InterPro" id="IPR036324">
    <property type="entry name" value="Mn/Fe_SOD_N_sf"/>
</dbReference>
<evidence type="ECO:0000313" key="6">
    <source>
        <dbReference type="EMBL" id="WBO21372.1"/>
    </source>
</evidence>
<dbReference type="InterPro" id="IPR004099">
    <property type="entry name" value="Pyr_nucl-diS_OxRdtase_dimer"/>
</dbReference>
<evidence type="ECO:0000256" key="3">
    <source>
        <dbReference type="ARBA" id="ARBA00022827"/>
    </source>
</evidence>